<feature type="domain" description="YcaO" evidence="1">
    <location>
        <begin position="54"/>
        <end position="444"/>
    </location>
</feature>
<dbReference type="EMBL" id="JACHJP010000002">
    <property type="protein sequence ID" value="MBB4915962.1"/>
    <property type="molecule type" value="Genomic_DNA"/>
</dbReference>
<protein>
    <submittedName>
        <fullName evidence="2">Ribosomal protein S12 methylthiotransferase accessory factor</fullName>
    </submittedName>
</protein>
<dbReference type="PANTHER" id="PTHR37809:SF1">
    <property type="entry name" value="RIBOSOMAL PROTEIN S12 METHYLTHIOTRANSFERASE ACCESSORY FACTOR YCAO"/>
    <property type="match status" value="1"/>
</dbReference>
<dbReference type="InterPro" id="IPR003776">
    <property type="entry name" value="YcaO-like_dom"/>
</dbReference>
<dbReference type="GO" id="GO:0005840">
    <property type="term" value="C:ribosome"/>
    <property type="evidence" value="ECO:0007669"/>
    <property type="project" value="UniProtKB-KW"/>
</dbReference>
<gene>
    <name evidence="2" type="ORF">FHS44_003047</name>
</gene>
<dbReference type="Proteomes" id="UP000552644">
    <property type="component" value="Unassembled WGS sequence"/>
</dbReference>
<dbReference type="Gene3D" id="3.30.1330.230">
    <property type="match status" value="1"/>
</dbReference>
<dbReference type="RefSeq" id="WP_184714726.1">
    <property type="nucleotide sequence ID" value="NZ_JACHJP010000002.1"/>
</dbReference>
<comment type="caution">
    <text evidence="2">The sequence shown here is derived from an EMBL/GenBank/DDBJ whole genome shotgun (WGS) entry which is preliminary data.</text>
</comment>
<dbReference type="InterPro" id="IPR027624">
    <property type="entry name" value="TOMM_cyclo_SagD"/>
</dbReference>
<accession>A0A7W7QLY2</accession>
<reference evidence="2 3" key="1">
    <citation type="submission" date="2020-08" db="EMBL/GenBank/DDBJ databases">
        <title>Genomic Encyclopedia of Type Strains, Phase III (KMG-III): the genomes of soil and plant-associated and newly described type strains.</title>
        <authorList>
            <person name="Whitman W."/>
        </authorList>
    </citation>
    <scope>NUCLEOTIDE SEQUENCE [LARGE SCALE GENOMIC DNA]</scope>
    <source>
        <strain evidence="2 3">CECT 8840</strain>
    </source>
</reference>
<organism evidence="2 3">
    <name type="scientific">Streptosporangium saharense</name>
    <dbReference type="NCBI Taxonomy" id="1706840"/>
    <lineage>
        <taxon>Bacteria</taxon>
        <taxon>Bacillati</taxon>
        <taxon>Actinomycetota</taxon>
        <taxon>Actinomycetes</taxon>
        <taxon>Streptosporangiales</taxon>
        <taxon>Streptosporangiaceae</taxon>
        <taxon>Streptosporangium</taxon>
    </lineage>
</organism>
<dbReference type="Gene3D" id="3.30.40.250">
    <property type="match status" value="1"/>
</dbReference>
<keyword evidence="2" id="KW-0808">Transferase</keyword>
<name>A0A7W7QLY2_9ACTN</name>
<evidence type="ECO:0000313" key="3">
    <source>
        <dbReference type="Proteomes" id="UP000552644"/>
    </source>
</evidence>
<evidence type="ECO:0000259" key="1">
    <source>
        <dbReference type="PROSITE" id="PS51664"/>
    </source>
</evidence>
<dbReference type="AlphaFoldDB" id="A0A7W7QLY2"/>
<dbReference type="GO" id="GO:0016740">
    <property type="term" value="F:transferase activity"/>
    <property type="evidence" value="ECO:0007669"/>
    <property type="project" value="UniProtKB-KW"/>
</dbReference>
<keyword evidence="2" id="KW-0689">Ribosomal protein</keyword>
<dbReference type="NCBIfam" id="TIGR03604">
    <property type="entry name" value="TOMM_cyclo_SagD"/>
    <property type="match status" value="1"/>
</dbReference>
<dbReference type="Gene3D" id="3.30.160.660">
    <property type="match status" value="1"/>
</dbReference>
<sequence>MNSPEDLLVDSRTGVLTALEPQPRRPGLPRWWTGYGAAVADTRRFAPWTADRHGFGATLGDPSHARAAALGEAVERYCGNAVPAGLTVSSWRDLTEAALDPETVPLYSAAQYREPGFPFVPFTRDLPVAWTPARDMRDGSRVLVPASLVWLDYFHGPRAAEPPTHALPYSGIATGRSRDHAERSALEELFERDATTIWWSSGAACEAVADPETVTAALGGGEQEPRIRLLAVPSPFGVPVMAAFLEDLDGGIVAFGGACRSTPREAAAKALVEAFGLYSLTLQLADPAGAVWQAVAAGVLEEHVFRPYRADRSYRDAFRPDYRDLTDLPAIAQLYLDPRMRGEPLERLRAAPGPALDDLPSADPGSYLDRLAGAGLTAYSVDLTTPDVAEAGLCVVRVLVPGLVGNAPPAFPLRGGRRLYEVPKALGLTSHVLDEDDLFPHPLPLA</sequence>
<dbReference type="PROSITE" id="PS51664">
    <property type="entry name" value="YCAO"/>
    <property type="match status" value="1"/>
</dbReference>
<proteinExistence type="predicted"/>
<dbReference type="Pfam" id="PF02624">
    <property type="entry name" value="YcaO"/>
    <property type="match status" value="1"/>
</dbReference>
<keyword evidence="2" id="KW-0687">Ribonucleoprotein</keyword>
<dbReference type="PANTHER" id="PTHR37809">
    <property type="entry name" value="RIBOSOMAL PROTEIN S12 METHYLTHIOTRANSFERASE ACCESSORY FACTOR YCAO"/>
    <property type="match status" value="1"/>
</dbReference>
<keyword evidence="3" id="KW-1185">Reference proteome</keyword>
<evidence type="ECO:0000313" key="2">
    <source>
        <dbReference type="EMBL" id="MBB4915962.1"/>
    </source>
</evidence>